<comment type="caution">
    <text evidence="5">The sequence shown here is derived from an EMBL/GenBank/DDBJ whole genome shotgun (WGS) entry which is preliminary data.</text>
</comment>
<evidence type="ECO:0000256" key="3">
    <source>
        <dbReference type="SAM" id="MobiDB-lite"/>
    </source>
</evidence>
<evidence type="ECO:0000256" key="1">
    <source>
        <dbReference type="ARBA" id="ARBA00004123"/>
    </source>
</evidence>
<keyword evidence="6" id="KW-1185">Reference proteome</keyword>
<sequence length="233" mass="25798">MEVLVGPTLGIEVSSGPACVRDCTGGPAQDKHGVGRFSSPFLKDGERENAEFQPMIGESVGRNFGLGIGRSKKPEAEEEELSESSSIGEPDESEDHDDDDGEAEEVQSKFSGGLGSLGSLEESLPIKRGLSNYFSGKSKSFANISDVNSLKDLEKQENPLNKRRRTLMACKWAKKSFYTWSNPTSMPLLALKEEDQEEEQEQEEEEERPKLKFKSFKSSSCFSLTDLQQQHHA</sequence>
<keyword evidence="2" id="KW-0539">Nucleus</keyword>
<organism evidence="5 6">
    <name type="scientific">Liquidambar formosana</name>
    <name type="common">Formosan gum</name>
    <dbReference type="NCBI Taxonomy" id="63359"/>
    <lineage>
        <taxon>Eukaryota</taxon>
        <taxon>Viridiplantae</taxon>
        <taxon>Streptophyta</taxon>
        <taxon>Embryophyta</taxon>
        <taxon>Tracheophyta</taxon>
        <taxon>Spermatophyta</taxon>
        <taxon>Magnoliopsida</taxon>
        <taxon>eudicotyledons</taxon>
        <taxon>Gunneridae</taxon>
        <taxon>Pentapetalae</taxon>
        <taxon>Saxifragales</taxon>
        <taxon>Altingiaceae</taxon>
        <taxon>Liquidambar</taxon>
    </lineage>
</organism>
<evidence type="ECO:0000313" key="6">
    <source>
        <dbReference type="Proteomes" id="UP001415857"/>
    </source>
</evidence>
<feature type="compositionally biased region" description="Acidic residues" evidence="3">
    <location>
        <begin position="194"/>
        <end position="206"/>
    </location>
</feature>
<dbReference type="Proteomes" id="UP001415857">
    <property type="component" value="Unassembled WGS sequence"/>
</dbReference>
<reference evidence="5 6" key="1">
    <citation type="journal article" date="2024" name="Plant J.">
        <title>Genome sequences and population genomics reveal climatic adaptation and genomic divergence between two closely related sweetgum species.</title>
        <authorList>
            <person name="Xu W.Q."/>
            <person name="Ren C.Q."/>
            <person name="Zhang X.Y."/>
            <person name="Comes H.P."/>
            <person name="Liu X.H."/>
            <person name="Li Y.G."/>
            <person name="Kettle C.J."/>
            <person name="Jalonen R."/>
            <person name="Gaisberger H."/>
            <person name="Ma Y.Z."/>
            <person name="Qiu Y.X."/>
        </authorList>
    </citation>
    <scope>NUCLEOTIDE SEQUENCE [LARGE SCALE GENOMIC DNA]</scope>
    <source>
        <strain evidence="5">Hangzhou</strain>
    </source>
</reference>
<dbReference type="AlphaFoldDB" id="A0AAP0RAC7"/>
<evidence type="ECO:0000256" key="2">
    <source>
        <dbReference type="ARBA" id="ARBA00023242"/>
    </source>
</evidence>
<dbReference type="InterPro" id="IPR051992">
    <property type="entry name" value="OxStress_Response_Reg"/>
</dbReference>
<gene>
    <name evidence="5" type="ORF">L1049_018625</name>
    <name evidence="4" type="ORF">L1049_021459</name>
</gene>
<feature type="region of interest" description="Disordered" evidence="3">
    <location>
        <begin position="24"/>
        <end position="121"/>
    </location>
</feature>
<feature type="compositionally biased region" description="Acidic residues" evidence="3">
    <location>
        <begin position="89"/>
        <end position="105"/>
    </location>
</feature>
<dbReference type="EMBL" id="JBBPBK010000012">
    <property type="protein sequence ID" value="KAK9273814.1"/>
    <property type="molecule type" value="Genomic_DNA"/>
</dbReference>
<dbReference type="EMBL" id="JBBPBK010000245">
    <property type="protein sequence ID" value="KAK9266054.1"/>
    <property type="molecule type" value="Genomic_DNA"/>
</dbReference>
<reference evidence="5" key="2">
    <citation type="submission" date="2024-04" db="EMBL/GenBank/DDBJ databases">
        <authorList>
            <person name="Xu W."/>
            <person name="Ren C."/>
        </authorList>
    </citation>
    <scope>NUCLEOTIDE SEQUENCE</scope>
    <source>
        <strain evidence="5">Hangzhou</strain>
        <tissue evidence="5">Leaves</tissue>
    </source>
</reference>
<protein>
    <submittedName>
        <fullName evidence="5">Uncharacterized protein</fullName>
    </submittedName>
</protein>
<evidence type="ECO:0000313" key="4">
    <source>
        <dbReference type="EMBL" id="KAK9266054.1"/>
    </source>
</evidence>
<accession>A0AAP0RAC7</accession>
<comment type="subcellular location">
    <subcellularLocation>
        <location evidence="1">Nucleus</location>
    </subcellularLocation>
</comment>
<dbReference type="PANTHER" id="PTHR33172">
    <property type="entry name" value="OS08G0516900 PROTEIN"/>
    <property type="match status" value="1"/>
</dbReference>
<dbReference type="GO" id="GO:0006950">
    <property type="term" value="P:response to stress"/>
    <property type="evidence" value="ECO:0007669"/>
    <property type="project" value="UniProtKB-ARBA"/>
</dbReference>
<dbReference type="PANTHER" id="PTHR33172:SF91">
    <property type="entry name" value="PROTEIN OXIDATIVE STRESS 3 LIKE 5"/>
    <property type="match status" value="1"/>
</dbReference>
<evidence type="ECO:0000313" key="5">
    <source>
        <dbReference type="EMBL" id="KAK9273814.1"/>
    </source>
</evidence>
<dbReference type="GO" id="GO:0005634">
    <property type="term" value="C:nucleus"/>
    <property type="evidence" value="ECO:0007669"/>
    <property type="project" value="UniProtKB-SubCell"/>
</dbReference>
<proteinExistence type="predicted"/>
<name>A0AAP0RAC7_LIQFO</name>
<feature type="region of interest" description="Disordered" evidence="3">
    <location>
        <begin position="188"/>
        <end position="214"/>
    </location>
</feature>